<comment type="function">
    <text evidence="7">Aspartyl-tRNA synthetase with relaxed tRNA specificity since it is able to aspartylate not only its cognate tRNA(Asp) but also tRNA(Asn). Reaction proceeds in two steps: L-aspartate is first activated by ATP to form Asp-AMP and then transferred to the acceptor end of tRNA(Asp/Asn).</text>
</comment>
<comment type="caution">
    <text evidence="7">Lacks conserved residue(s) required for the propagation of feature annotation.</text>
</comment>
<dbReference type="SUPFAM" id="SSF55681">
    <property type="entry name" value="Class II aaRS and biotin synthetases"/>
    <property type="match status" value="1"/>
</dbReference>
<dbReference type="InterPro" id="IPR047090">
    <property type="entry name" value="AspRS_core"/>
</dbReference>
<dbReference type="GO" id="GO:0005524">
    <property type="term" value="F:ATP binding"/>
    <property type="evidence" value="ECO:0007669"/>
    <property type="project" value="UniProtKB-UniRule"/>
</dbReference>
<keyword evidence="5 7" id="KW-0648">Protein biosynthesis</keyword>
<comment type="catalytic activity">
    <reaction evidence="7">
        <text>tRNA(Asx) + L-aspartate + ATP = L-aspartyl-tRNA(Asx) + AMP + diphosphate</text>
        <dbReference type="Rhea" id="RHEA:18349"/>
        <dbReference type="Rhea" id="RHEA-COMP:9710"/>
        <dbReference type="Rhea" id="RHEA-COMP:9711"/>
        <dbReference type="ChEBI" id="CHEBI:29991"/>
        <dbReference type="ChEBI" id="CHEBI:30616"/>
        <dbReference type="ChEBI" id="CHEBI:33019"/>
        <dbReference type="ChEBI" id="CHEBI:78442"/>
        <dbReference type="ChEBI" id="CHEBI:78516"/>
        <dbReference type="ChEBI" id="CHEBI:456215"/>
        <dbReference type="EC" id="6.1.1.23"/>
    </reaction>
</comment>
<reference evidence="9 10" key="1">
    <citation type="journal article" date="2016" name="Nat. Commun.">
        <title>Thousands of microbial genomes shed light on interconnected biogeochemical processes in an aquifer system.</title>
        <authorList>
            <person name="Anantharaman K."/>
            <person name="Brown C.T."/>
            <person name="Hug L.A."/>
            <person name="Sharon I."/>
            <person name="Castelle C.J."/>
            <person name="Probst A.J."/>
            <person name="Thomas B.C."/>
            <person name="Singh A."/>
            <person name="Wilkins M.J."/>
            <person name="Karaoz U."/>
            <person name="Brodie E.L."/>
            <person name="Williams K.H."/>
            <person name="Hubbard S.S."/>
            <person name="Banfield J.F."/>
        </authorList>
    </citation>
    <scope>NUCLEOTIDE SEQUENCE [LARGE SCALE GENOMIC DNA]</scope>
</reference>
<dbReference type="Proteomes" id="UP000176740">
    <property type="component" value="Unassembled WGS sequence"/>
</dbReference>
<dbReference type="InterPro" id="IPR006195">
    <property type="entry name" value="aa-tRNA-synth_II"/>
</dbReference>
<evidence type="ECO:0000259" key="8">
    <source>
        <dbReference type="PROSITE" id="PS50862"/>
    </source>
</evidence>
<dbReference type="InterPro" id="IPR047089">
    <property type="entry name" value="Asp-tRNA-ligase_1_N"/>
</dbReference>
<evidence type="ECO:0000256" key="6">
    <source>
        <dbReference type="ARBA" id="ARBA00023146"/>
    </source>
</evidence>
<evidence type="ECO:0000256" key="3">
    <source>
        <dbReference type="ARBA" id="ARBA00022741"/>
    </source>
</evidence>
<comment type="caution">
    <text evidence="9">The sequence shown here is derived from an EMBL/GenBank/DDBJ whole genome shotgun (WGS) entry which is preliminary data.</text>
</comment>
<dbReference type="PRINTS" id="PR01042">
    <property type="entry name" value="TRNASYNTHASP"/>
</dbReference>
<accession>A0A1F5GZN0</accession>
<evidence type="ECO:0000256" key="5">
    <source>
        <dbReference type="ARBA" id="ARBA00022917"/>
    </source>
</evidence>
<sequence length="454" mass="52473">MTRTYVVDTLKKVGQKVTIAGRIQTIRDHGKLTFVDISDETAVVQTVTRRQINVSPQDVVRVEGTVKKRPDNLVNKNITTGEIEIEIENLKVISKSKTPKIPTEGDGYDIEEDNRLKYRYLDLRRQRMQKNLRLRHKILTMVRDFLNSKNFVEIETPYLSKTTPEGARDFIVPSRLNPGKFYALAQAPQQYKQLLMLSNFEKYYQIARAFRDEDMRADRQFEHTQIDIEMAYVSREDITSLIEELMLILAQKLKLKIVKKPFPVFTYGEAIKQFGNDKFDLRNEKEKKEKEFAFAWVVDFPLFEFDEKQNRYTFSHNPFTAPKEKDLKDLKNRKNLGKISSYQYDLVLNGEELGSGSIRITDPNLQREIFKIMGFDNKKIERDFGHLLSAYEFGAPPHGGIAIGLDRLCAVLAEEKSIREVIAFPTSGSGQTAVMEAPAKIDSDILRELKIKTQ</sequence>
<dbReference type="InterPro" id="IPR004365">
    <property type="entry name" value="NA-bd_OB_tRNA"/>
</dbReference>
<dbReference type="STRING" id="1797725.A3A49_01020"/>
<dbReference type="InterPro" id="IPR045864">
    <property type="entry name" value="aa-tRNA-synth_II/BPL/LPL"/>
</dbReference>
<evidence type="ECO:0000313" key="10">
    <source>
        <dbReference type="Proteomes" id="UP000176740"/>
    </source>
</evidence>
<feature type="binding site" evidence="7">
    <location>
        <position position="352"/>
    </location>
    <ligand>
        <name>ATP</name>
        <dbReference type="ChEBI" id="CHEBI:30616"/>
    </ligand>
</feature>
<feature type="binding site" evidence="7">
    <location>
        <position position="359"/>
    </location>
    <ligand>
        <name>L-aspartate</name>
        <dbReference type="ChEBI" id="CHEBI:29991"/>
    </ligand>
</feature>
<evidence type="ECO:0000256" key="4">
    <source>
        <dbReference type="ARBA" id="ARBA00022840"/>
    </source>
</evidence>
<feature type="region of interest" description="Aspartate" evidence="7">
    <location>
        <begin position="189"/>
        <end position="192"/>
    </location>
</feature>
<dbReference type="Pfam" id="PF00152">
    <property type="entry name" value="tRNA-synt_2"/>
    <property type="match status" value="1"/>
</dbReference>
<feature type="binding site" evidence="7">
    <location>
        <position position="165"/>
    </location>
    <ligand>
        <name>L-aspartate</name>
        <dbReference type="ChEBI" id="CHEBI:29991"/>
    </ligand>
</feature>
<dbReference type="InterPro" id="IPR012340">
    <property type="entry name" value="NA-bd_OB-fold"/>
</dbReference>
<dbReference type="Gene3D" id="3.30.1360.30">
    <property type="entry name" value="GAD-like domain"/>
    <property type="match status" value="1"/>
</dbReference>
<dbReference type="Gene3D" id="3.30.930.10">
    <property type="entry name" value="Bira Bifunctional Protein, Domain 2"/>
    <property type="match status" value="2"/>
</dbReference>
<feature type="binding site" evidence="7">
    <location>
        <begin position="404"/>
        <end position="407"/>
    </location>
    <ligand>
        <name>ATP</name>
        <dbReference type="ChEBI" id="CHEBI:30616"/>
    </ligand>
</feature>
<evidence type="ECO:0000256" key="1">
    <source>
        <dbReference type="ARBA" id="ARBA00006303"/>
    </source>
</evidence>
<dbReference type="GO" id="GO:0050560">
    <property type="term" value="F:aspartate-tRNA(Asn) ligase activity"/>
    <property type="evidence" value="ECO:0007669"/>
    <property type="project" value="UniProtKB-EC"/>
</dbReference>
<keyword evidence="6 7" id="KW-0030">Aminoacyl-tRNA synthetase</keyword>
<dbReference type="CDD" id="cd00777">
    <property type="entry name" value="AspRS_core"/>
    <property type="match status" value="1"/>
</dbReference>
<dbReference type="GO" id="GO:0003676">
    <property type="term" value="F:nucleic acid binding"/>
    <property type="evidence" value="ECO:0007669"/>
    <property type="project" value="InterPro"/>
</dbReference>
<keyword evidence="2 7" id="KW-0436">Ligase</keyword>
<dbReference type="InterPro" id="IPR004524">
    <property type="entry name" value="Asp-tRNA-ligase_1"/>
</dbReference>
<dbReference type="CDD" id="cd04317">
    <property type="entry name" value="EcAspRS_like_N"/>
    <property type="match status" value="1"/>
</dbReference>
<dbReference type="PROSITE" id="PS50862">
    <property type="entry name" value="AA_TRNA_LIGASE_II"/>
    <property type="match status" value="1"/>
</dbReference>
<gene>
    <name evidence="7" type="primary">aspS</name>
    <name evidence="9" type="ORF">A3A49_01020</name>
</gene>
<name>A0A1F5GZN0_9BACT</name>
<feature type="binding site" evidence="7">
    <location>
        <position position="211"/>
    </location>
    <ligand>
        <name>L-aspartate</name>
        <dbReference type="ChEBI" id="CHEBI:29991"/>
    </ligand>
</feature>
<dbReference type="PANTHER" id="PTHR22594:SF5">
    <property type="entry name" value="ASPARTATE--TRNA LIGASE, MITOCHONDRIAL"/>
    <property type="match status" value="1"/>
</dbReference>
<comment type="subunit">
    <text evidence="7">Homodimer.</text>
</comment>
<protein>
    <recommendedName>
        <fullName evidence="7">Aspartate--tRNA(Asp/Asn) ligase</fullName>
        <ecNumber evidence="7">6.1.1.23</ecNumber>
    </recommendedName>
    <alternativeName>
        <fullName evidence="7">Aspartyl-tRNA synthetase</fullName>
        <shortName evidence="7">AspRS</shortName>
    </alternativeName>
    <alternativeName>
        <fullName evidence="7">Non-discriminating aspartyl-tRNA synthetase</fullName>
        <shortName evidence="7">ND-AspRS</shortName>
    </alternativeName>
</protein>
<comment type="similarity">
    <text evidence="1 7">Belongs to the class-II aminoacyl-tRNA synthetase family. Type 1 subfamily.</text>
</comment>
<feature type="binding site" evidence="7">
    <location>
        <begin position="211"/>
        <end position="213"/>
    </location>
    <ligand>
        <name>ATP</name>
        <dbReference type="ChEBI" id="CHEBI:30616"/>
    </ligand>
</feature>
<feature type="binding site" evidence="7">
    <location>
        <position position="316"/>
    </location>
    <ligand>
        <name>L-aspartate</name>
        <dbReference type="ChEBI" id="CHEBI:29991"/>
    </ligand>
</feature>
<keyword evidence="7" id="KW-0963">Cytoplasm</keyword>
<keyword evidence="4 7" id="KW-0067">ATP-binding</keyword>
<organism evidence="9 10">
    <name type="scientific">Candidatus Curtissbacteria bacterium RIFCSPLOWO2_01_FULL_38_11b</name>
    <dbReference type="NCBI Taxonomy" id="1797725"/>
    <lineage>
        <taxon>Bacteria</taxon>
        <taxon>Candidatus Curtissiibacteriota</taxon>
    </lineage>
</organism>
<dbReference type="HAMAP" id="MF_00044">
    <property type="entry name" value="Asp_tRNA_synth_type1"/>
    <property type="match status" value="1"/>
</dbReference>
<dbReference type="PANTHER" id="PTHR22594">
    <property type="entry name" value="ASPARTYL/LYSYL-TRNA SYNTHETASE"/>
    <property type="match status" value="1"/>
</dbReference>
<dbReference type="Pfam" id="PF01336">
    <property type="entry name" value="tRNA_anti-codon"/>
    <property type="match status" value="1"/>
</dbReference>
<dbReference type="Gene3D" id="2.40.50.140">
    <property type="entry name" value="Nucleic acid-binding proteins"/>
    <property type="match status" value="1"/>
</dbReference>
<feature type="domain" description="Aminoacyl-transfer RNA synthetases class-II family profile" evidence="8">
    <location>
        <begin position="132"/>
        <end position="425"/>
    </location>
</feature>
<dbReference type="GO" id="GO:0006422">
    <property type="term" value="P:aspartyl-tRNA aminoacylation"/>
    <property type="evidence" value="ECO:0007669"/>
    <property type="project" value="UniProtKB-UniRule"/>
</dbReference>
<dbReference type="SUPFAM" id="SSF50249">
    <property type="entry name" value="Nucleic acid-binding proteins"/>
    <property type="match status" value="1"/>
</dbReference>
<keyword evidence="3 7" id="KW-0547">Nucleotide-binding</keyword>
<dbReference type="AlphaFoldDB" id="A0A1F5GZN0"/>
<feature type="site" description="Important for tRNA non-discrimination" evidence="7">
    <location>
        <position position="29"/>
    </location>
</feature>
<evidence type="ECO:0000313" key="9">
    <source>
        <dbReference type="EMBL" id="OGD97380.1"/>
    </source>
</evidence>
<dbReference type="EC" id="6.1.1.23" evidence="7"/>
<dbReference type="GO" id="GO:0005737">
    <property type="term" value="C:cytoplasm"/>
    <property type="evidence" value="ECO:0007669"/>
    <property type="project" value="UniProtKB-SubCell"/>
</dbReference>
<dbReference type="InterPro" id="IPR002312">
    <property type="entry name" value="Asp/Asn-tRNA-synth_IIb"/>
</dbReference>
<evidence type="ECO:0000256" key="2">
    <source>
        <dbReference type="ARBA" id="ARBA00022598"/>
    </source>
</evidence>
<dbReference type="EMBL" id="MFBO01000033">
    <property type="protein sequence ID" value="OGD97380.1"/>
    <property type="molecule type" value="Genomic_DNA"/>
</dbReference>
<dbReference type="GO" id="GO:0004815">
    <property type="term" value="F:aspartate-tRNA ligase activity"/>
    <property type="evidence" value="ECO:0007669"/>
    <property type="project" value="UniProtKB-UniRule"/>
</dbReference>
<proteinExistence type="inferred from homology"/>
<feature type="binding site" evidence="7">
    <location>
        <position position="220"/>
    </location>
    <ligand>
        <name>ATP</name>
        <dbReference type="ChEBI" id="CHEBI:30616"/>
    </ligand>
</feature>
<evidence type="ECO:0000256" key="7">
    <source>
        <dbReference type="HAMAP-Rule" id="MF_00044"/>
    </source>
</evidence>
<dbReference type="InterPro" id="IPR004115">
    <property type="entry name" value="GAD-like_sf"/>
</dbReference>
<comment type="subcellular location">
    <subcellularLocation>
        <location evidence="7">Cytoplasm</location>
    </subcellularLocation>
</comment>
<dbReference type="InterPro" id="IPR004364">
    <property type="entry name" value="Aa-tRNA-synt_II"/>
</dbReference>